<dbReference type="AlphaFoldDB" id="A0A5M5D4T6"/>
<protein>
    <submittedName>
        <fullName evidence="1">Uncharacterized protein</fullName>
    </submittedName>
</protein>
<name>A0A5M5D4T6_BACOV</name>
<sequence>MNIEEATSFEDISDNRPLIGDCRVFYSNIHSLKEFGNYSNCQVFVYLFGSDEGQRLWMCFVEDAHRDIYKLFFEYLNNEQKFVLAANILENKDLKMAAL</sequence>
<dbReference type="Proteomes" id="UP000473905">
    <property type="component" value="Unassembled WGS sequence"/>
</dbReference>
<keyword evidence="2" id="KW-1185">Reference proteome</keyword>
<organism evidence="1 2">
    <name type="scientific">Bacteroides ovatus</name>
    <dbReference type="NCBI Taxonomy" id="28116"/>
    <lineage>
        <taxon>Bacteria</taxon>
        <taxon>Pseudomonadati</taxon>
        <taxon>Bacteroidota</taxon>
        <taxon>Bacteroidia</taxon>
        <taxon>Bacteroidales</taxon>
        <taxon>Bacteroidaceae</taxon>
        <taxon>Bacteroides</taxon>
    </lineage>
</organism>
<evidence type="ECO:0000313" key="1">
    <source>
        <dbReference type="EMBL" id="KAA4092529.1"/>
    </source>
</evidence>
<dbReference type="EMBL" id="VWKB01000032">
    <property type="protein sequence ID" value="KAA4092529.1"/>
    <property type="molecule type" value="Genomic_DNA"/>
</dbReference>
<gene>
    <name evidence="1" type="ORF">F3D66_21110</name>
</gene>
<reference evidence="1 2" key="1">
    <citation type="journal article" date="2019" name="Nat. Med.">
        <title>A library of human gut bacterial isolates paired with longitudinal multiomics data enables mechanistic microbiome research.</title>
        <authorList>
            <person name="Poyet M."/>
            <person name="Groussin M."/>
            <person name="Gibbons S.M."/>
            <person name="Avila-Pacheco J."/>
            <person name="Jiang X."/>
            <person name="Kearney S.M."/>
            <person name="Perrotta A.R."/>
            <person name="Berdy B."/>
            <person name="Zhao S."/>
            <person name="Lieberman T.D."/>
            <person name="Swanson P.K."/>
            <person name="Smith M."/>
            <person name="Roesemann S."/>
            <person name="Alexander J.E."/>
            <person name="Rich S.A."/>
            <person name="Livny J."/>
            <person name="Vlamakis H."/>
            <person name="Clish C."/>
            <person name="Bullock K."/>
            <person name="Deik A."/>
            <person name="Scott J."/>
            <person name="Pierce K.A."/>
            <person name="Xavier R.J."/>
            <person name="Alm E.J."/>
        </authorList>
    </citation>
    <scope>NUCLEOTIDE SEQUENCE [LARGE SCALE GENOMIC DNA]</scope>
    <source>
        <strain evidence="1 2">BIOML-A134</strain>
    </source>
</reference>
<proteinExistence type="predicted"/>
<accession>A0A5M5D4T6</accession>
<evidence type="ECO:0000313" key="2">
    <source>
        <dbReference type="Proteomes" id="UP000473905"/>
    </source>
</evidence>
<comment type="caution">
    <text evidence="1">The sequence shown here is derived from an EMBL/GenBank/DDBJ whole genome shotgun (WGS) entry which is preliminary data.</text>
</comment>